<dbReference type="InParanoid" id="F2UBW3"/>
<evidence type="ECO:0000313" key="2">
    <source>
        <dbReference type="Proteomes" id="UP000007799"/>
    </source>
</evidence>
<name>F2UBW3_SALR5</name>
<gene>
    <name evidence="1" type="ORF">PTSG_05673</name>
</gene>
<organism evidence="2">
    <name type="scientific">Salpingoeca rosetta (strain ATCC 50818 / BSB-021)</name>
    <dbReference type="NCBI Taxonomy" id="946362"/>
    <lineage>
        <taxon>Eukaryota</taxon>
        <taxon>Choanoflagellata</taxon>
        <taxon>Craspedida</taxon>
        <taxon>Salpingoecidae</taxon>
        <taxon>Salpingoeca</taxon>
    </lineage>
</organism>
<dbReference type="Proteomes" id="UP000007799">
    <property type="component" value="Unassembled WGS sequence"/>
</dbReference>
<dbReference type="Gene3D" id="2.60.120.620">
    <property type="entry name" value="q2cbj1_9rhob like domain"/>
    <property type="match status" value="1"/>
</dbReference>
<proteinExistence type="predicted"/>
<accession>F2UBW3</accession>
<keyword evidence="2" id="KW-1185">Reference proteome</keyword>
<dbReference type="RefSeq" id="XP_004993542.1">
    <property type="nucleotide sequence ID" value="XM_004993485.1"/>
</dbReference>
<dbReference type="GeneID" id="16074119"/>
<evidence type="ECO:0000313" key="1">
    <source>
        <dbReference type="EMBL" id="EGD73979.1"/>
    </source>
</evidence>
<dbReference type="OrthoDB" id="445007at2759"/>
<protein>
    <submittedName>
        <fullName evidence="1">Uncharacterized protein</fullName>
    </submittedName>
</protein>
<reference evidence="1" key="1">
    <citation type="submission" date="2009-08" db="EMBL/GenBank/DDBJ databases">
        <title>Annotation of Salpingoeca rosetta.</title>
        <authorList>
            <consortium name="The Broad Institute Genome Sequencing Platform"/>
            <person name="Russ C."/>
            <person name="Cuomo C."/>
            <person name="Burger G."/>
            <person name="Gray M.W."/>
            <person name="Holland P.W.H."/>
            <person name="King N."/>
            <person name="Lang F.B.F."/>
            <person name="Roger A.J."/>
            <person name="Ruiz-Trillo I."/>
            <person name="Young S.K."/>
            <person name="Zeng Q."/>
            <person name="Gargeya S."/>
            <person name="Alvarado L."/>
            <person name="Berlin A."/>
            <person name="Chapman S.B."/>
            <person name="Chen Z."/>
            <person name="Freedman E."/>
            <person name="Gellesch M."/>
            <person name="Goldberg J."/>
            <person name="Griggs A."/>
            <person name="Gujja S."/>
            <person name="Heilman E."/>
            <person name="Heiman D."/>
            <person name="Howarth C."/>
            <person name="Mehta T."/>
            <person name="Neiman D."/>
            <person name="Pearson M."/>
            <person name="Roberts A."/>
            <person name="Saif S."/>
            <person name="Shea T."/>
            <person name="Shenoy N."/>
            <person name="Sisk P."/>
            <person name="Stolte C."/>
            <person name="Sykes S."/>
            <person name="White J."/>
            <person name="Yandava C."/>
            <person name="Haas B."/>
            <person name="Nusbaum C."/>
            <person name="Birren B."/>
        </authorList>
    </citation>
    <scope>NUCLEOTIDE SEQUENCE [LARGE SCALE GENOMIC DNA]</scope>
    <source>
        <strain evidence="1">ATCC 50818</strain>
    </source>
</reference>
<dbReference type="KEGG" id="sre:PTSG_05673"/>
<sequence>MTEAERSLLPAYAQEIANMDARACDLGPFHTFELTSGGERVLSRTECFVDCNDTHRMGAFLRNGRLKAICEALRGGRQQELLKDKINYKLAGAGGYMAHQDGYWQILPDGVTEDDYKKTDQHKRAKFDGASLQRTRLMRDEEVCVCMIAVDSSDESNGAPSIAPKCNKRGWLGLNASDATLDAGLAPAEKVDADALDWKVRAMMCPRVRDRYYAYEAEHRRKNGSAQGGGRANRYFEGTPVLIK</sequence>
<dbReference type="AlphaFoldDB" id="F2UBW3"/>
<dbReference type="SUPFAM" id="SSF51197">
    <property type="entry name" value="Clavaminate synthase-like"/>
    <property type="match status" value="1"/>
</dbReference>
<dbReference type="EMBL" id="GL832967">
    <property type="protein sequence ID" value="EGD73979.1"/>
    <property type="molecule type" value="Genomic_DNA"/>
</dbReference>